<proteinExistence type="predicted"/>
<dbReference type="EMBL" id="CP011801">
    <property type="protein sequence ID" value="ALA58377.1"/>
    <property type="molecule type" value="Genomic_DNA"/>
</dbReference>
<evidence type="ECO:0000313" key="2">
    <source>
        <dbReference type="Proteomes" id="UP000069205"/>
    </source>
</evidence>
<dbReference type="AlphaFoldDB" id="A0A0K2GCQ6"/>
<name>A0A0K2GCQ6_NITMO</name>
<reference evidence="1 2" key="1">
    <citation type="journal article" date="2015" name="Proc. Natl. Acad. Sci. U.S.A.">
        <title>Expanded metabolic versatility of ubiquitous nitrite-oxidizing bacteria from the genus Nitrospira.</title>
        <authorList>
            <person name="Koch H."/>
            <person name="Lucker S."/>
            <person name="Albertsen M."/>
            <person name="Kitzinger K."/>
            <person name="Herbold C."/>
            <person name="Spieck E."/>
            <person name="Nielsen P.H."/>
            <person name="Wagner M."/>
            <person name="Daims H."/>
        </authorList>
    </citation>
    <scope>NUCLEOTIDE SEQUENCE [LARGE SCALE GENOMIC DNA]</scope>
    <source>
        <strain evidence="1 2">NSP M-1</strain>
    </source>
</reference>
<evidence type="ECO:0000313" key="1">
    <source>
        <dbReference type="EMBL" id="ALA58377.1"/>
    </source>
</evidence>
<keyword evidence="2" id="KW-1185">Reference proteome</keyword>
<dbReference type="STRING" id="42253.NITMOv2_1960"/>
<dbReference type="PROSITE" id="PS51257">
    <property type="entry name" value="PROKAR_LIPOPROTEIN"/>
    <property type="match status" value="1"/>
</dbReference>
<gene>
    <name evidence="1" type="ORF">NITMOv2_1960</name>
</gene>
<protein>
    <recommendedName>
        <fullName evidence="3">Lipoprotein</fullName>
    </recommendedName>
</protein>
<sequence length="249" mass="28097">MIPARQILASLTRSLALILLLLSLGCARSGMHAQPEPPAEAEHHHEGDAVEAMAGSHHHHDLHMKWTQARLATAEDRRRADAVVAALRGALGKYRDYRVAIAEGFEPFLPDVRQPHYHFTRKWNGFKAAFGFDPAAPTSLLYRKTGGGYELLGAMYTAPKGYSEQTLDERVPLSVARWHAHVNLCFPPRKADRTHVDWTRFGFKGSIATEAECDRAGGRFYPQVFGWMLHVYPFEQETEQIWAHEPPVH</sequence>
<evidence type="ECO:0008006" key="3">
    <source>
        <dbReference type="Google" id="ProtNLM"/>
    </source>
</evidence>
<accession>A0A0K2GCQ6</accession>
<dbReference type="Proteomes" id="UP000069205">
    <property type="component" value="Chromosome"/>
</dbReference>
<dbReference type="KEGG" id="nmv:NITMOv2_1960"/>
<dbReference type="PATRIC" id="fig|42253.5.peg.1931"/>
<organism evidence="1 2">
    <name type="scientific">Nitrospira moscoviensis</name>
    <dbReference type="NCBI Taxonomy" id="42253"/>
    <lineage>
        <taxon>Bacteria</taxon>
        <taxon>Pseudomonadati</taxon>
        <taxon>Nitrospirota</taxon>
        <taxon>Nitrospiria</taxon>
        <taxon>Nitrospirales</taxon>
        <taxon>Nitrospiraceae</taxon>
        <taxon>Nitrospira</taxon>
    </lineage>
</organism>